<name>A0A839Y224_9PSEU</name>
<keyword evidence="3" id="KW-1185">Reference proteome</keyword>
<comment type="caution">
    <text evidence="2">The sequence shown here is derived from an EMBL/GenBank/DDBJ whole genome shotgun (WGS) entry which is preliminary data.</text>
</comment>
<dbReference type="RefSeq" id="WP_183787155.1">
    <property type="nucleotide sequence ID" value="NZ_JACIBS010000009.1"/>
</dbReference>
<proteinExistence type="predicted"/>
<reference evidence="2 3" key="1">
    <citation type="submission" date="2020-08" db="EMBL/GenBank/DDBJ databases">
        <title>Sequencing the genomes of 1000 actinobacteria strains.</title>
        <authorList>
            <person name="Klenk H.-P."/>
        </authorList>
    </citation>
    <scope>NUCLEOTIDE SEQUENCE [LARGE SCALE GENOMIC DNA]</scope>
    <source>
        <strain evidence="2 3">DSM 45267</strain>
    </source>
</reference>
<evidence type="ECO:0008006" key="4">
    <source>
        <dbReference type="Google" id="ProtNLM"/>
    </source>
</evidence>
<evidence type="ECO:0000313" key="3">
    <source>
        <dbReference type="Proteomes" id="UP000564573"/>
    </source>
</evidence>
<sequence length="487" mass="52424">MVDRIAGFLAPTPHEPGVEDWVPPALSAAATTPPQPTTPKKARSTPQSQDWQERAWAFYRAKGPARQAVDWLANGISRMHLYIGQIKTDGVGDPEPVPDPGLAGEILAELHEGRLGQRDMLHRLAVHLLVPGESWLIGYPRPPQPGEKKDQTTDRGTAWQVCSRKEWELGSVGDDTVTVKIPRHPKADDDGWVEFPSADVVVVPIYQPDPQDATRSTSRFESAMDDLAELDGLSRRTAADIKSRLAGAGLLLLPESATVPNPGMSEGGGVAPIHGDPLVAALTAAASTAIQDPDSPSATVPITATIADEAIAKMQHLNFFSEFDSQVPTLRDGARNAVAVALDVPATVVQGIEDLNHWSAWSVQEDAIRTHLGPLVSLICVTLTREVLWPALRAAGQGDVENIVIWWDASEIELRPDRSHTAIEAFKHRIIGGEATRRELGFDEDDAPAPGEMPPQFADPPGGGVGQSGPPDAQESDQRVRQQMNSA</sequence>
<feature type="region of interest" description="Disordered" evidence="1">
    <location>
        <begin position="437"/>
        <end position="487"/>
    </location>
</feature>
<dbReference type="Proteomes" id="UP000564573">
    <property type="component" value="Unassembled WGS sequence"/>
</dbReference>
<feature type="compositionally biased region" description="Low complexity" evidence="1">
    <location>
        <begin position="23"/>
        <end position="32"/>
    </location>
</feature>
<protein>
    <recommendedName>
        <fullName evidence="4">SPP1 Gp6-like portal protein</fullName>
    </recommendedName>
</protein>
<organism evidence="2 3">
    <name type="scientific">Prauserella sediminis</name>
    <dbReference type="NCBI Taxonomy" id="577680"/>
    <lineage>
        <taxon>Bacteria</taxon>
        <taxon>Bacillati</taxon>
        <taxon>Actinomycetota</taxon>
        <taxon>Actinomycetes</taxon>
        <taxon>Pseudonocardiales</taxon>
        <taxon>Pseudonocardiaceae</taxon>
        <taxon>Prauserella</taxon>
        <taxon>Prauserella salsuginis group</taxon>
    </lineage>
</organism>
<gene>
    <name evidence="2" type="ORF">FB384_004914</name>
</gene>
<dbReference type="AlphaFoldDB" id="A0A839Y224"/>
<evidence type="ECO:0000313" key="2">
    <source>
        <dbReference type="EMBL" id="MBB3665955.1"/>
    </source>
</evidence>
<feature type="region of interest" description="Disordered" evidence="1">
    <location>
        <begin position="1"/>
        <end position="50"/>
    </location>
</feature>
<accession>A0A839Y224</accession>
<dbReference type="EMBL" id="JACIBS010000009">
    <property type="protein sequence ID" value="MBB3665955.1"/>
    <property type="molecule type" value="Genomic_DNA"/>
</dbReference>
<evidence type="ECO:0000256" key="1">
    <source>
        <dbReference type="SAM" id="MobiDB-lite"/>
    </source>
</evidence>